<dbReference type="PANTHER" id="PTHR42978">
    <property type="entry name" value="QUORUM-QUENCHING LACTONASE YTNP-RELATED-RELATED"/>
    <property type="match status" value="1"/>
</dbReference>
<keyword evidence="5" id="KW-0862">Zinc</keyword>
<dbReference type="Pfam" id="PF00753">
    <property type="entry name" value="Lactamase_B"/>
    <property type="match status" value="1"/>
</dbReference>
<evidence type="ECO:0000313" key="7">
    <source>
        <dbReference type="EMBL" id="GAA1851682.1"/>
    </source>
</evidence>
<comment type="cofactor">
    <cofactor evidence="1">
        <name>Zn(2+)</name>
        <dbReference type="ChEBI" id="CHEBI:29105"/>
    </cofactor>
</comment>
<evidence type="ECO:0000256" key="5">
    <source>
        <dbReference type="ARBA" id="ARBA00022833"/>
    </source>
</evidence>
<protein>
    <submittedName>
        <fullName evidence="7">N-acyl homoserine lactonase family protein</fullName>
    </submittedName>
</protein>
<evidence type="ECO:0000256" key="4">
    <source>
        <dbReference type="ARBA" id="ARBA00022801"/>
    </source>
</evidence>
<dbReference type="CDD" id="cd07729">
    <property type="entry name" value="AHL_lactonase_MBL-fold"/>
    <property type="match status" value="1"/>
</dbReference>
<evidence type="ECO:0000256" key="3">
    <source>
        <dbReference type="ARBA" id="ARBA00022723"/>
    </source>
</evidence>
<gene>
    <name evidence="7" type="ORF">GCM10009836_34610</name>
</gene>
<dbReference type="EMBL" id="BAAAQK010000009">
    <property type="protein sequence ID" value="GAA1851682.1"/>
    <property type="molecule type" value="Genomic_DNA"/>
</dbReference>
<dbReference type="InterPro" id="IPR036866">
    <property type="entry name" value="RibonucZ/Hydroxyglut_hydro"/>
</dbReference>
<dbReference type="SUPFAM" id="SSF56281">
    <property type="entry name" value="Metallo-hydrolase/oxidoreductase"/>
    <property type="match status" value="1"/>
</dbReference>
<evidence type="ECO:0000256" key="2">
    <source>
        <dbReference type="ARBA" id="ARBA00007749"/>
    </source>
</evidence>
<comment type="caution">
    <text evidence="7">The sequence shown here is derived from an EMBL/GenBank/DDBJ whole genome shotgun (WGS) entry which is preliminary data.</text>
</comment>
<reference evidence="7 8" key="1">
    <citation type="journal article" date="2019" name="Int. J. Syst. Evol. Microbiol.">
        <title>The Global Catalogue of Microorganisms (GCM) 10K type strain sequencing project: providing services to taxonomists for standard genome sequencing and annotation.</title>
        <authorList>
            <consortium name="The Broad Institute Genomics Platform"/>
            <consortium name="The Broad Institute Genome Sequencing Center for Infectious Disease"/>
            <person name="Wu L."/>
            <person name="Ma J."/>
        </authorList>
    </citation>
    <scope>NUCLEOTIDE SEQUENCE [LARGE SCALE GENOMIC DNA]</scope>
    <source>
        <strain evidence="7 8">JCM 16009</strain>
    </source>
</reference>
<sequence length="251" mass="27151">MSLKVMPVYTGRLVNSERSIQQYLTGYGEKIDVHSYIWMIVGGEAPIAVDLGVGSSAVVDRHHGRRLEQDLAPREALEAAGIDPGEVRLVIQTHLHWDHCLGAELNLFPNAEVAVQVDEIRYASMPMAPHEIMYNAKVINDVAGRARARDGIRLVGGDWTAAEGVRVLHTPGHTPGLQIPVVETAVGTVAIGSDNVPLQSSMRGATPADWIPPAIHGDLEQTYRSMARLADLAEVILPSHDSGPMEHGPYG</sequence>
<accession>A0ABN2N6V7</accession>
<proteinExistence type="inferred from homology"/>
<dbReference type="Gene3D" id="3.60.15.10">
    <property type="entry name" value="Ribonuclease Z/Hydroxyacylglutathione hydrolase-like"/>
    <property type="match status" value="1"/>
</dbReference>
<dbReference type="InterPro" id="IPR001279">
    <property type="entry name" value="Metallo-B-lactamas"/>
</dbReference>
<dbReference type="PANTHER" id="PTHR42978:SF7">
    <property type="entry name" value="METALLO-HYDROLASE RV2300C-RELATED"/>
    <property type="match status" value="1"/>
</dbReference>
<keyword evidence="8" id="KW-1185">Reference proteome</keyword>
<keyword evidence="3" id="KW-0479">Metal-binding</keyword>
<dbReference type="SMART" id="SM00849">
    <property type="entry name" value="Lactamase_B"/>
    <property type="match status" value="1"/>
</dbReference>
<dbReference type="Proteomes" id="UP001500449">
    <property type="component" value="Unassembled WGS sequence"/>
</dbReference>
<dbReference type="RefSeq" id="WP_344417806.1">
    <property type="nucleotide sequence ID" value="NZ_BAAAQK010000009.1"/>
</dbReference>
<comment type="similarity">
    <text evidence="2">Belongs to the metallo-beta-lactamase superfamily.</text>
</comment>
<feature type="domain" description="Metallo-beta-lactamase" evidence="6">
    <location>
        <begin position="34"/>
        <end position="240"/>
    </location>
</feature>
<name>A0ABN2N6V7_9PSEU</name>
<evidence type="ECO:0000259" key="6">
    <source>
        <dbReference type="SMART" id="SM00849"/>
    </source>
</evidence>
<organism evidence="7 8">
    <name type="scientific">Pseudonocardia ailaonensis</name>
    <dbReference type="NCBI Taxonomy" id="367279"/>
    <lineage>
        <taxon>Bacteria</taxon>
        <taxon>Bacillati</taxon>
        <taxon>Actinomycetota</taxon>
        <taxon>Actinomycetes</taxon>
        <taxon>Pseudonocardiales</taxon>
        <taxon>Pseudonocardiaceae</taxon>
        <taxon>Pseudonocardia</taxon>
    </lineage>
</organism>
<evidence type="ECO:0000256" key="1">
    <source>
        <dbReference type="ARBA" id="ARBA00001947"/>
    </source>
</evidence>
<keyword evidence="4" id="KW-0378">Hydrolase</keyword>
<dbReference type="InterPro" id="IPR051013">
    <property type="entry name" value="MBL_superfamily_lactonases"/>
</dbReference>
<evidence type="ECO:0000313" key="8">
    <source>
        <dbReference type="Proteomes" id="UP001500449"/>
    </source>
</evidence>